<reference evidence="3 4" key="1">
    <citation type="submission" date="2018-03" db="EMBL/GenBank/DDBJ databases">
        <title>Genomic Encyclopedia of Archaeal and Bacterial Type Strains, Phase II (KMG-II): from individual species to whole genera.</title>
        <authorList>
            <person name="Goeker M."/>
        </authorList>
    </citation>
    <scope>NUCLEOTIDE SEQUENCE [LARGE SCALE GENOMIC DNA]</scope>
    <source>
        <strain evidence="3 4">DSM 45348</strain>
    </source>
</reference>
<feature type="compositionally biased region" description="Pro residues" evidence="1">
    <location>
        <begin position="112"/>
        <end position="134"/>
    </location>
</feature>
<feature type="chain" id="PRO_5039091099" description="F5/8 type C domain-containing protein" evidence="2">
    <location>
        <begin position="32"/>
        <end position="255"/>
    </location>
</feature>
<dbReference type="Proteomes" id="UP000239209">
    <property type="component" value="Unassembled WGS sequence"/>
</dbReference>
<keyword evidence="2" id="KW-0732">Signal</keyword>
<name>A0A2T0RHG5_9ACTN</name>
<evidence type="ECO:0000256" key="2">
    <source>
        <dbReference type="SAM" id="SignalP"/>
    </source>
</evidence>
<dbReference type="AlphaFoldDB" id="A0A2T0RHG5"/>
<evidence type="ECO:0000256" key="1">
    <source>
        <dbReference type="SAM" id="MobiDB-lite"/>
    </source>
</evidence>
<comment type="caution">
    <text evidence="3">The sequence shown here is derived from an EMBL/GenBank/DDBJ whole genome shotgun (WGS) entry which is preliminary data.</text>
</comment>
<accession>A0A2T0RHG5</accession>
<proteinExistence type="predicted"/>
<evidence type="ECO:0008006" key="5">
    <source>
        <dbReference type="Google" id="ProtNLM"/>
    </source>
</evidence>
<feature type="region of interest" description="Disordered" evidence="1">
    <location>
        <begin position="71"/>
        <end position="137"/>
    </location>
</feature>
<feature type="compositionally biased region" description="Low complexity" evidence="1">
    <location>
        <begin position="71"/>
        <end position="85"/>
    </location>
</feature>
<protein>
    <recommendedName>
        <fullName evidence="5">F5/8 type C domain-containing protein</fullName>
    </recommendedName>
</protein>
<dbReference type="SUPFAM" id="SSF49785">
    <property type="entry name" value="Galactose-binding domain-like"/>
    <property type="match status" value="1"/>
</dbReference>
<keyword evidence="4" id="KW-1185">Reference proteome</keyword>
<organism evidence="3 4">
    <name type="scientific">Pseudosporangium ferrugineum</name>
    <dbReference type="NCBI Taxonomy" id="439699"/>
    <lineage>
        <taxon>Bacteria</taxon>
        <taxon>Bacillati</taxon>
        <taxon>Actinomycetota</taxon>
        <taxon>Actinomycetes</taxon>
        <taxon>Micromonosporales</taxon>
        <taxon>Micromonosporaceae</taxon>
        <taxon>Pseudosporangium</taxon>
    </lineage>
</organism>
<dbReference type="EMBL" id="PVZG01000023">
    <property type="protein sequence ID" value="PRY20571.1"/>
    <property type="molecule type" value="Genomic_DNA"/>
</dbReference>
<feature type="signal peptide" evidence="2">
    <location>
        <begin position="1"/>
        <end position="31"/>
    </location>
</feature>
<dbReference type="InterPro" id="IPR008979">
    <property type="entry name" value="Galactose-bd-like_sf"/>
</dbReference>
<dbReference type="RefSeq" id="WP_106130534.1">
    <property type="nucleotide sequence ID" value="NZ_PVZG01000023.1"/>
</dbReference>
<evidence type="ECO:0000313" key="3">
    <source>
        <dbReference type="EMBL" id="PRY20571.1"/>
    </source>
</evidence>
<dbReference type="Gene3D" id="2.60.120.260">
    <property type="entry name" value="Galactose-binding domain-like"/>
    <property type="match status" value="1"/>
</dbReference>
<sequence>MTIWYASARARWTLIGAALGSVVLLAATAMALQPDEPEQVLAYPVPWEPPSAAAPPIFPSVPGGPGIVPILPTSTPPAGDAPTGSAPGGAGPTGPASTSVAVTRLPATHRPTTPPPYVPPPYVPPTYTPPPPSGPNLSLRYDGGADGSSKAYGRSFKDVRDGNMGTFWSPIGTTGEISVKWTSPVTLSRIRIREAPGGGRIGSWRLRNHDNGAILASGNGAGTITFGRVTLRKITFIVLDAAGTPRVGEYETYAH</sequence>
<evidence type="ECO:0000313" key="4">
    <source>
        <dbReference type="Proteomes" id="UP000239209"/>
    </source>
</evidence>
<gene>
    <name evidence="3" type="ORF">CLV70_12339</name>
</gene>
<dbReference type="OrthoDB" id="4298856at2"/>